<dbReference type="KEGG" id="moy:CVS54_01293"/>
<organism evidence="2 3">
    <name type="scientific">Microbacterium oxydans</name>
    <dbReference type="NCBI Taxonomy" id="82380"/>
    <lineage>
        <taxon>Bacteria</taxon>
        <taxon>Bacillati</taxon>
        <taxon>Actinomycetota</taxon>
        <taxon>Actinomycetes</taxon>
        <taxon>Micrococcales</taxon>
        <taxon>Microbacteriaceae</taxon>
        <taxon>Microbacterium</taxon>
    </lineage>
</organism>
<keyword evidence="1" id="KW-0812">Transmembrane</keyword>
<evidence type="ECO:0000313" key="2">
    <source>
        <dbReference type="EMBL" id="AZS39975.1"/>
    </source>
</evidence>
<evidence type="ECO:0000256" key="1">
    <source>
        <dbReference type="SAM" id="Phobius"/>
    </source>
</evidence>
<keyword evidence="1" id="KW-0472">Membrane</keyword>
<dbReference type="AlphaFoldDB" id="A0A3S9WIS4"/>
<protein>
    <submittedName>
        <fullName evidence="2">Uncharacterized protein</fullName>
    </submittedName>
</protein>
<name>A0A3S9WIS4_9MICO</name>
<gene>
    <name evidence="2" type="ORF">CVS54_01293</name>
</gene>
<keyword evidence="1" id="KW-1133">Transmembrane helix</keyword>
<proteinExistence type="predicted"/>
<feature type="transmembrane region" description="Helical" evidence="1">
    <location>
        <begin position="33"/>
        <end position="56"/>
    </location>
</feature>
<dbReference type="RefSeq" id="WP_127011975.1">
    <property type="nucleotide sequence ID" value="NZ_CP031422.1"/>
</dbReference>
<dbReference type="Proteomes" id="UP000274841">
    <property type="component" value="Chromosome"/>
</dbReference>
<evidence type="ECO:0000313" key="3">
    <source>
        <dbReference type="Proteomes" id="UP000274841"/>
    </source>
</evidence>
<reference evidence="2 3" key="1">
    <citation type="submission" date="2018-08" db="EMBL/GenBank/DDBJ databases">
        <title>Microbacterium oxydans strain HG3.</title>
        <authorList>
            <person name="ORTET P."/>
        </authorList>
    </citation>
    <scope>NUCLEOTIDE SEQUENCE [LARGE SCALE GENOMIC DNA]</scope>
    <source>
        <strain evidence="2 3">HG3</strain>
    </source>
</reference>
<feature type="transmembrane region" description="Helical" evidence="1">
    <location>
        <begin position="7"/>
        <end position="27"/>
    </location>
</feature>
<accession>A0A3S9WIS4</accession>
<sequence>MNKTAVFIVFSVLAALGIVGMVALLMWRPDATATFTAFIVQILGIAVVAAGTFYGFGKTNEKLEAVERQTNGNLSRRDAEIARLTAENIELAKQVPPTDSVPTYDPEHGR</sequence>
<dbReference type="EMBL" id="CP031422">
    <property type="protein sequence ID" value="AZS39975.1"/>
    <property type="molecule type" value="Genomic_DNA"/>
</dbReference>